<feature type="region of interest" description="Disordered" evidence="1">
    <location>
        <begin position="680"/>
        <end position="772"/>
    </location>
</feature>
<feature type="region of interest" description="Disordered" evidence="1">
    <location>
        <begin position="887"/>
        <end position="943"/>
    </location>
</feature>
<feature type="region of interest" description="Disordered" evidence="1">
    <location>
        <begin position="144"/>
        <end position="169"/>
    </location>
</feature>
<evidence type="ECO:0000256" key="1">
    <source>
        <dbReference type="SAM" id="MobiDB-lite"/>
    </source>
</evidence>
<feature type="region of interest" description="Disordered" evidence="1">
    <location>
        <begin position="186"/>
        <end position="266"/>
    </location>
</feature>
<feature type="compositionally biased region" description="Low complexity" evidence="1">
    <location>
        <begin position="710"/>
        <end position="742"/>
    </location>
</feature>
<sequence length="1214" mass="125924">MAERLADLFSSPKFRGNRAHSAQKTFENCSHLLSTSRNDIAQDELSLEMDARSDGFTSRICDTANSLLLGEFPWGREKRHDFVVIKQKRIPAPLPVRVRIGPPNSSSLLQSDSDNVSYENEECNSSKTLIHALRALSRKRTHSFMNESEAENSERDDSAPATKISKPIEHRHNLYLSQLEEDTPEYKNGIKNQTDQHLERGKRFREDDTTNSSNGLAGMTGASPDVIQNKRQRLRSPDDHGSGISCNGNTINGILSQTNRPPRRGCNEIISSLSSSLSMFDSKLKQKFIKQKVRKERHKNHKKIAVVETQTQTTQPATDETPEIRILESPKKEDKSINTDPVRPAINEEKIVTDRMANALMKSAVKKFLATEDPKLTLIYPAPPASVPSPSAPSSNKETLLPPAVSSSSNLLQPSTGFTGNNSFSLPSKEKLPFEFGIPATTSTPSLPISTTNSTFTFGSPTTENKTTASTLAISSPFTSTTQANNSVTTSTSMENVKQISFGDKLEGGFKLPESQIDLKDDKSIKTSSTVAPNLFGQVTSTSSPASLAPNLFGQVTSTPSTPSTTTNVFGQVTNTSSTAPTTNTTTPNLFGQITTTTTTNSVTSNLFAPISSTAPTSNPFGQVTNTPSTSSTNATTSESSAKPTFSFPFSSSNSTVTTSSDPIKTSTFTFGNSNNNLIKPTATSPFGSTINDTSKSTNEPPKLSLFGATPTTQQSTSESTPKTTANTNTTSTGGFSFGGNNEIKKADSANTTQSKPEGLFSFGSTNNPVSTTKTENTFSFGGTTANTAETTQPAQQQSKPVFQFGSSSFGSAQPNKDGFSFGAKPAEPAPTSSFGSGGIFGAKPSTPATTSASTASTTTSGLFGFGAVQSAATTVTPTFGSVTSTTNSNLGGFQANKPDDKPSTGGFPFKFTGGTGGSNAEASKPSFTFGSSASQNPAPVFGSSTQSTFGNVAPAASNSTFPTFGATPSFGASSAAPNPAPAFGSSTVGGQSSAPVFGSSAAPNPVPAFGSSSATQPNPVPAFGSSTPAPSQAPAFGSSTPAPTQPPAFGSSTSAPTQAPAFGSSTPAAPTPAFGSSTPAPTFGSTAATQPGQSLFGSMQTQPTQGPSFTFGASSTSASSGGFNFGSPAQPSVQPGGTGLFQFGSSAAQQNPAGGVQPFQFGAASSNPPNPGFGFSSTLGGFNPGVGGQPMFSIGSGSTAPRSRQPLSRRKKV</sequence>
<feature type="region of interest" description="Disordered" evidence="1">
    <location>
        <begin position="613"/>
        <end position="644"/>
    </location>
</feature>
<feature type="region of interest" description="Disordered" evidence="1">
    <location>
        <begin position="803"/>
        <end position="857"/>
    </location>
</feature>
<feature type="compositionally biased region" description="Polar residues" evidence="1">
    <location>
        <begin position="680"/>
        <end position="700"/>
    </location>
</feature>
<feature type="compositionally biased region" description="Polar residues" evidence="1">
    <location>
        <begin position="613"/>
        <end position="624"/>
    </location>
</feature>
<protein>
    <submittedName>
        <fullName evidence="2">Uncharacterized protein</fullName>
    </submittedName>
</protein>
<feature type="compositionally biased region" description="Low complexity" evidence="1">
    <location>
        <begin position="1109"/>
        <end position="1128"/>
    </location>
</feature>
<keyword evidence="3" id="KW-1185">Reference proteome</keyword>
<feature type="compositionally biased region" description="Low complexity" evidence="1">
    <location>
        <begin position="972"/>
        <end position="987"/>
    </location>
</feature>
<feature type="compositionally biased region" description="Polar residues" evidence="1">
    <location>
        <begin position="244"/>
        <end position="260"/>
    </location>
</feature>
<feature type="compositionally biased region" description="Basic and acidic residues" evidence="1">
    <location>
        <begin position="194"/>
        <end position="208"/>
    </location>
</feature>
<feature type="compositionally biased region" description="Low complexity" evidence="1">
    <location>
        <begin position="625"/>
        <end position="644"/>
    </location>
</feature>
<evidence type="ECO:0000313" key="2">
    <source>
        <dbReference type="EMBL" id="KAK9500225.1"/>
    </source>
</evidence>
<feature type="compositionally biased region" description="Polar residues" evidence="1">
    <location>
        <begin position="1196"/>
        <end position="1207"/>
    </location>
</feature>
<evidence type="ECO:0000313" key="3">
    <source>
        <dbReference type="Proteomes" id="UP001461498"/>
    </source>
</evidence>
<proteinExistence type="predicted"/>
<gene>
    <name evidence="2" type="ORF">O3M35_001524</name>
</gene>
<feature type="compositionally biased region" description="Low complexity" evidence="1">
    <location>
        <begin position="845"/>
        <end position="857"/>
    </location>
</feature>
<reference evidence="2 3" key="1">
    <citation type="submission" date="2022-12" db="EMBL/GenBank/DDBJ databases">
        <title>Chromosome-level genome assembly of true bugs.</title>
        <authorList>
            <person name="Ma L."/>
            <person name="Li H."/>
        </authorList>
    </citation>
    <scope>NUCLEOTIDE SEQUENCE [LARGE SCALE GENOMIC DNA]</scope>
    <source>
        <strain evidence="2">Lab_2022b</strain>
    </source>
</reference>
<accession>A0AAW1CQC4</accession>
<dbReference type="Proteomes" id="UP001461498">
    <property type="component" value="Unassembled WGS sequence"/>
</dbReference>
<feature type="region of interest" description="Disordered" evidence="1">
    <location>
        <begin position="385"/>
        <end position="414"/>
    </location>
</feature>
<feature type="region of interest" description="Disordered" evidence="1">
    <location>
        <begin position="1008"/>
        <end position="1214"/>
    </location>
</feature>
<feature type="compositionally biased region" description="Polar residues" evidence="1">
    <location>
        <begin position="919"/>
        <end position="943"/>
    </location>
</feature>
<feature type="compositionally biased region" description="Polar residues" evidence="1">
    <location>
        <begin position="763"/>
        <end position="772"/>
    </location>
</feature>
<feature type="region of interest" description="Disordered" evidence="1">
    <location>
        <begin position="972"/>
        <end position="991"/>
    </location>
</feature>
<dbReference type="AlphaFoldDB" id="A0AAW1CQC4"/>
<organism evidence="2 3">
    <name type="scientific">Rhynocoris fuscipes</name>
    <dbReference type="NCBI Taxonomy" id="488301"/>
    <lineage>
        <taxon>Eukaryota</taxon>
        <taxon>Metazoa</taxon>
        <taxon>Ecdysozoa</taxon>
        <taxon>Arthropoda</taxon>
        <taxon>Hexapoda</taxon>
        <taxon>Insecta</taxon>
        <taxon>Pterygota</taxon>
        <taxon>Neoptera</taxon>
        <taxon>Paraneoptera</taxon>
        <taxon>Hemiptera</taxon>
        <taxon>Heteroptera</taxon>
        <taxon>Panheteroptera</taxon>
        <taxon>Cimicomorpha</taxon>
        <taxon>Reduviidae</taxon>
        <taxon>Harpactorinae</taxon>
        <taxon>Harpactorini</taxon>
        <taxon>Rhynocoris</taxon>
    </lineage>
</organism>
<comment type="caution">
    <text evidence="2">The sequence shown here is derived from an EMBL/GenBank/DDBJ whole genome shotgun (WGS) entry which is preliminary data.</text>
</comment>
<feature type="compositionally biased region" description="Polar residues" evidence="1">
    <location>
        <begin position="1144"/>
        <end position="1153"/>
    </location>
</feature>
<name>A0AAW1CQC4_9HEMI</name>
<dbReference type="EMBL" id="JAPXFL010000010">
    <property type="protein sequence ID" value="KAK9500225.1"/>
    <property type="molecule type" value="Genomic_DNA"/>
</dbReference>
<feature type="compositionally biased region" description="Polar residues" evidence="1">
    <location>
        <begin position="405"/>
        <end position="414"/>
    </location>
</feature>
<feature type="compositionally biased region" description="Polar residues" evidence="1">
    <location>
        <begin position="1051"/>
        <end position="1108"/>
    </location>
</feature>